<reference evidence="1" key="2">
    <citation type="journal article" date="2015" name="Fish Shellfish Immunol.">
        <title>Early steps in the European eel (Anguilla anguilla)-Vibrio vulnificus interaction in the gills: Role of the RtxA13 toxin.</title>
        <authorList>
            <person name="Callol A."/>
            <person name="Pajuelo D."/>
            <person name="Ebbesson L."/>
            <person name="Teles M."/>
            <person name="MacKenzie S."/>
            <person name="Amaro C."/>
        </authorList>
    </citation>
    <scope>NUCLEOTIDE SEQUENCE</scope>
</reference>
<protein>
    <submittedName>
        <fullName evidence="1">Uncharacterized protein</fullName>
    </submittedName>
</protein>
<proteinExistence type="predicted"/>
<name>A0A0E9WL16_ANGAN</name>
<organism evidence="1">
    <name type="scientific">Anguilla anguilla</name>
    <name type="common">European freshwater eel</name>
    <name type="synonym">Muraena anguilla</name>
    <dbReference type="NCBI Taxonomy" id="7936"/>
    <lineage>
        <taxon>Eukaryota</taxon>
        <taxon>Metazoa</taxon>
        <taxon>Chordata</taxon>
        <taxon>Craniata</taxon>
        <taxon>Vertebrata</taxon>
        <taxon>Euteleostomi</taxon>
        <taxon>Actinopterygii</taxon>
        <taxon>Neopterygii</taxon>
        <taxon>Teleostei</taxon>
        <taxon>Anguilliformes</taxon>
        <taxon>Anguillidae</taxon>
        <taxon>Anguilla</taxon>
    </lineage>
</organism>
<dbReference type="AlphaFoldDB" id="A0A0E9WL16"/>
<dbReference type="EMBL" id="GBXM01017540">
    <property type="protein sequence ID" value="JAH91037.1"/>
    <property type="molecule type" value="Transcribed_RNA"/>
</dbReference>
<reference evidence="1" key="1">
    <citation type="submission" date="2014-11" db="EMBL/GenBank/DDBJ databases">
        <authorList>
            <person name="Amaro Gonzalez C."/>
        </authorList>
    </citation>
    <scope>NUCLEOTIDE SEQUENCE</scope>
</reference>
<accession>A0A0E9WL16</accession>
<sequence length="71" mass="8463">MNRNRILFLFRTVASTKMSFSTGKKTKQDKTKNCWFSYRTQELDLTSCLCSYISLQTLWVFFKPRATCIMF</sequence>
<evidence type="ECO:0000313" key="1">
    <source>
        <dbReference type="EMBL" id="JAH91037.1"/>
    </source>
</evidence>